<keyword evidence="1" id="KW-0812">Transmembrane</keyword>
<feature type="transmembrane region" description="Helical" evidence="1">
    <location>
        <begin position="30"/>
        <end position="58"/>
    </location>
</feature>
<dbReference type="PANTHER" id="PTHR22753:SF14">
    <property type="entry name" value="MONOACYLGLYCEROL_DIACYLGLYCEROL O-ACYLTRANSFERASE"/>
    <property type="match status" value="1"/>
</dbReference>
<evidence type="ECO:0000259" key="2">
    <source>
        <dbReference type="Pfam" id="PF01553"/>
    </source>
</evidence>
<protein>
    <recommendedName>
        <fullName evidence="2">Phospholipid/glycerol acyltransferase domain-containing protein</fullName>
    </recommendedName>
</protein>
<gene>
    <name evidence="3" type="ORF">HCN44_011144</name>
</gene>
<dbReference type="EMBL" id="JACMRX010000003">
    <property type="protein sequence ID" value="KAF7993875.1"/>
    <property type="molecule type" value="Genomic_DNA"/>
</dbReference>
<dbReference type="InterPro" id="IPR002123">
    <property type="entry name" value="Plipid/glycerol_acylTrfase"/>
</dbReference>
<dbReference type="Proteomes" id="UP000639338">
    <property type="component" value="Unassembled WGS sequence"/>
</dbReference>
<evidence type="ECO:0000256" key="1">
    <source>
        <dbReference type="SAM" id="Phobius"/>
    </source>
</evidence>
<evidence type="ECO:0000313" key="3">
    <source>
        <dbReference type="EMBL" id="KAF7993875.1"/>
    </source>
</evidence>
<feature type="domain" description="Phospholipid/glycerol acyltransferase" evidence="2">
    <location>
        <begin position="96"/>
        <end position="219"/>
    </location>
</feature>
<dbReference type="CDD" id="cd07987">
    <property type="entry name" value="LPLAT_MGAT-like"/>
    <property type="match status" value="1"/>
</dbReference>
<dbReference type="OrthoDB" id="44277at2759"/>
<sequence length="322" mass="36910">MDMLTNSIKGFEDVIVDYIDVDFTLWLSWLLMPLLITFLLPVFILILLYVSALIFYIYKLHRVRLREAYGKDWKIAARNVVAAIWDVHGYILHGYEVVGMEKIPMDEPVLFIYYHGAVPIDLYYFVSKMVLVNSKIVHSVVDRFLLKVPGFSIICHVMKLIPGTIQTCSSILKDGNMLAISPGGVYEAQFGDSYYQLLWKNRLGFAKVAVDAKVKIVPLFTQNLREAFRTVSWGRRFWLRIYAATKFPFAPIYGGFPVKLKTYVGDPISFDDSLTPEEVKDKVALALEELINKYQKKPGSITRALLERIYDPSSSSSYDKTK</sequence>
<dbReference type="GO" id="GO:0016020">
    <property type="term" value="C:membrane"/>
    <property type="evidence" value="ECO:0007669"/>
    <property type="project" value="TreeGrafter"/>
</dbReference>
<keyword evidence="1" id="KW-1133">Transmembrane helix</keyword>
<keyword evidence="4" id="KW-1185">Reference proteome</keyword>
<organism evidence="3 4">
    <name type="scientific">Aphidius gifuensis</name>
    <name type="common">Parasitoid wasp</name>
    <dbReference type="NCBI Taxonomy" id="684658"/>
    <lineage>
        <taxon>Eukaryota</taxon>
        <taxon>Metazoa</taxon>
        <taxon>Ecdysozoa</taxon>
        <taxon>Arthropoda</taxon>
        <taxon>Hexapoda</taxon>
        <taxon>Insecta</taxon>
        <taxon>Pterygota</taxon>
        <taxon>Neoptera</taxon>
        <taxon>Endopterygota</taxon>
        <taxon>Hymenoptera</taxon>
        <taxon>Apocrita</taxon>
        <taxon>Ichneumonoidea</taxon>
        <taxon>Braconidae</taxon>
        <taxon>Aphidiinae</taxon>
        <taxon>Aphidius</taxon>
    </lineage>
</organism>
<proteinExistence type="predicted"/>
<accession>A0A835CUZ9</accession>
<evidence type="ECO:0000313" key="4">
    <source>
        <dbReference type="Proteomes" id="UP000639338"/>
    </source>
</evidence>
<comment type="caution">
    <text evidence="3">The sequence shown here is derived from an EMBL/GenBank/DDBJ whole genome shotgun (WGS) entry which is preliminary data.</text>
</comment>
<dbReference type="AlphaFoldDB" id="A0A835CUZ9"/>
<dbReference type="PANTHER" id="PTHR22753">
    <property type="entry name" value="TRANSMEMBRANE PROTEIN 68"/>
    <property type="match status" value="1"/>
</dbReference>
<name>A0A835CUZ9_APHGI</name>
<dbReference type="GO" id="GO:0016746">
    <property type="term" value="F:acyltransferase activity"/>
    <property type="evidence" value="ECO:0007669"/>
    <property type="project" value="InterPro"/>
</dbReference>
<reference evidence="3 4" key="1">
    <citation type="submission" date="2020-08" db="EMBL/GenBank/DDBJ databases">
        <title>Aphidius gifuensis genome sequencing and assembly.</title>
        <authorList>
            <person name="Du Z."/>
        </authorList>
    </citation>
    <scope>NUCLEOTIDE SEQUENCE [LARGE SCALE GENOMIC DNA]</scope>
    <source>
        <strain evidence="3">YNYX2018</strain>
        <tissue evidence="3">Adults</tissue>
    </source>
</reference>
<keyword evidence="1" id="KW-0472">Membrane</keyword>
<dbReference type="Pfam" id="PF01553">
    <property type="entry name" value="Acyltransferase"/>
    <property type="match status" value="1"/>
</dbReference>